<dbReference type="OrthoDB" id="3036502at2759"/>
<gene>
    <name evidence="5" type="ORF">HYDPIDRAFT_29402</name>
</gene>
<dbReference type="Pfam" id="PF13637">
    <property type="entry name" value="Ank_4"/>
    <property type="match status" value="1"/>
</dbReference>
<dbReference type="InterPro" id="IPR056884">
    <property type="entry name" value="NPHP3-like_N"/>
</dbReference>
<dbReference type="SUPFAM" id="SSF48403">
    <property type="entry name" value="Ankyrin repeat"/>
    <property type="match status" value="2"/>
</dbReference>
<feature type="domain" description="Nephrocystin 3-like N-terminal" evidence="4">
    <location>
        <begin position="204"/>
        <end position="363"/>
    </location>
</feature>
<reference evidence="5 6" key="1">
    <citation type="submission" date="2014-04" db="EMBL/GenBank/DDBJ databases">
        <title>Evolutionary Origins and Diversification of the Mycorrhizal Mutualists.</title>
        <authorList>
            <consortium name="DOE Joint Genome Institute"/>
            <consortium name="Mycorrhizal Genomics Consortium"/>
            <person name="Kohler A."/>
            <person name="Kuo A."/>
            <person name="Nagy L.G."/>
            <person name="Floudas D."/>
            <person name="Copeland A."/>
            <person name="Barry K.W."/>
            <person name="Cichocki N."/>
            <person name="Veneault-Fourrey C."/>
            <person name="LaButti K."/>
            <person name="Lindquist E.A."/>
            <person name="Lipzen A."/>
            <person name="Lundell T."/>
            <person name="Morin E."/>
            <person name="Murat C."/>
            <person name="Riley R."/>
            <person name="Ohm R."/>
            <person name="Sun H."/>
            <person name="Tunlid A."/>
            <person name="Henrissat B."/>
            <person name="Grigoriev I.V."/>
            <person name="Hibbett D.S."/>
            <person name="Martin F."/>
        </authorList>
    </citation>
    <scope>NUCLEOTIDE SEQUENCE [LARGE SCALE GENOMIC DNA]</scope>
    <source>
        <strain evidence="5 6">MD-312</strain>
    </source>
</reference>
<evidence type="ECO:0000313" key="6">
    <source>
        <dbReference type="Proteomes" id="UP000053820"/>
    </source>
</evidence>
<keyword evidence="1" id="KW-0677">Repeat</keyword>
<protein>
    <recommendedName>
        <fullName evidence="7">NACHT domain-containing protein</fullName>
    </recommendedName>
</protein>
<evidence type="ECO:0000259" key="4">
    <source>
        <dbReference type="Pfam" id="PF24883"/>
    </source>
</evidence>
<dbReference type="PANTHER" id="PTHR10039">
    <property type="entry name" value="AMELOGENIN"/>
    <property type="match status" value="1"/>
</dbReference>
<sequence length="1400" mass="156148">MDGLSAAATVLQVVQVAAQVTNALGAYVSSVKGADSSRQQLLDQIKLIVAAEKAVASVVQKLPPSSQSQEQQALLAEWFKTDGPPAQCKASLEKLLSWLEAQAINKKPMKWKDRLKWPTKEKKISAAIQAFDRHMPYFHAILSIDTSNSIKEIAADVAYVRDQTEYKQVTAAQLELSKAVLGWFDAVDCTVKHEFTRKQRQKTTGDWLFNEQLYIDWRSNENKFLWLNGKAGAGKSVLASTVVDKISCDLGHDETLAYFYCDFRNSRCTSAMEVLRSLTAQFLRQAKTNWLPSFSDLVERKDRGAGPPADIDILSDMLKRAAKLHDRPIIVVDALDECDDLLDLLSALVGLNEGHCRFFVTSRTVVTIKEALASLPSICLDDKVKAVHSDMESHLKIQLESRDRLRFLRQDLKEEIRDRLMKKADGMFRWVQCQLDRLNDCRSAGDIREVLDTLPSTLYETYERIIRAIDRKEFDSRIARRALMWLVTALEPLPLSQLAEALAIDPSKLMLDPDIAPMRATDILVICGSLVSFEEQLGTVSLSHYSVKEYLTSSCATGTGYFVHHPSASLECASISIQYLILLNKGPDDLDLAPISFFDYAVISGFRHLVHCIAEENELLLRLLFALQDQISSHRSQYQARLEHVLRVVPTHNFDLTWLVDAPQLALYVVIRFGHLSLVQHYLDHRPVQATEADNPLVYAACFGEVLRVRMLLDAGLDVNMVGLHHVAWKPQYLLPLEAAVTNPKNEHQEELIRLLLARGSFVPRDIICTTLRPPLYGLCQPSVIRILLDHGADARYPGVDGNTPLHSLLLFPRFIHSPEPSSHDCLEVARLLVEGGCDPTAPNNLGCSPLQFAIRYGHESVVLWLVERGVQLPSNAILDAAGGFSHSPKILHLLLRHGVAADVRDEQGNGALHYLFSCWSNEALEGCMEAMQLLVEGGCDIDSRNHAGETPMHVAAQSQYGKLDAVEFLIGRGARLPADIVNEAAKHLSKSNQLVTRLVLQHGAGVRTCTANGDTALHSLLGGSTSLSEPEILQTAQFLWDEGCDIQAINLSGVTPLHIAARKGYTSIVHYLLDEGAQPPADIAFAVVQNLDPSIREISRMLLRRTIDPGTKSVLRDPKGNSLLHVLCGQLHHITDDAFLERVQLLQEGGHDLEGCGNATNNKGFTPLEIALVPSQANHPAAISYLIGIGAHFSSLNYLFLHNFAWASHLPWYPDAAKACRDALMRPKTTSDDVSQVYRSLHGCGLPSSLTKRIMDMAEYWVESSNIHHNLTFTNRSPEQSISLPSVTSHVHRWIPRRLVFSCRSQESNQFPCYLNLLVRQSISNQIRRPLIMKLFPGLPTKTMYVIWDGGETWPELPRMPEPWAAVEDLAADDTLSVHTTALSVHLEFFRLDMYFAIR</sequence>
<accession>A0A0C9WE51</accession>
<dbReference type="InterPro" id="IPR054471">
    <property type="entry name" value="GPIID_WHD"/>
</dbReference>
<evidence type="ECO:0008006" key="7">
    <source>
        <dbReference type="Google" id="ProtNLM"/>
    </source>
</evidence>
<keyword evidence="2" id="KW-0040">ANK repeat</keyword>
<evidence type="ECO:0000256" key="2">
    <source>
        <dbReference type="PROSITE-ProRule" id="PRU00023"/>
    </source>
</evidence>
<name>A0A0C9WE51_9AGAM</name>
<dbReference type="PROSITE" id="PS50297">
    <property type="entry name" value="ANK_REP_REGION"/>
    <property type="match status" value="2"/>
</dbReference>
<dbReference type="Gene3D" id="1.25.40.20">
    <property type="entry name" value="Ankyrin repeat-containing domain"/>
    <property type="match status" value="3"/>
</dbReference>
<dbReference type="SUPFAM" id="SSF52540">
    <property type="entry name" value="P-loop containing nucleoside triphosphate hydrolases"/>
    <property type="match status" value="1"/>
</dbReference>
<dbReference type="Gene3D" id="3.40.50.300">
    <property type="entry name" value="P-loop containing nucleotide triphosphate hydrolases"/>
    <property type="match status" value="1"/>
</dbReference>
<feature type="domain" description="GPI inositol-deacylase winged helix" evidence="3">
    <location>
        <begin position="477"/>
        <end position="554"/>
    </location>
</feature>
<dbReference type="SMART" id="SM00248">
    <property type="entry name" value="ANK"/>
    <property type="match status" value="9"/>
</dbReference>
<dbReference type="HOGENOM" id="CLU_005181_0_0_1"/>
<dbReference type="Proteomes" id="UP000053820">
    <property type="component" value="Unassembled WGS sequence"/>
</dbReference>
<dbReference type="Pfam" id="PF24883">
    <property type="entry name" value="NPHP3_N"/>
    <property type="match status" value="1"/>
</dbReference>
<feature type="repeat" description="ANK" evidence="2">
    <location>
        <begin position="692"/>
        <end position="724"/>
    </location>
</feature>
<evidence type="ECO:0000259" key="3">
    <source>
        <dbReference type="Pfam" id="PF22939"/>
    </source>
</evidence>
<proteinExistence type="predicted"/>
<dbReference type="Pfam" id="PF12796">
    <property type="entry name" value="Ank_2"/>
    <property type="match status" value="2"/>
</dbReference>
<dbReference type="Pfam" id="PF22939">
    <property type="entry name" value="WHD_GPIID"/>
    <property type="match status" value="1"/>
</dbReference>
<dbReference type="InterPro" id="IPR027417">
    <property type="entry name" value="P-loop_NTPase"/>
</dbReference>
<organism evidence="5 6">
    <name type="scientific">Hydnomerulius pinastri MD-312</name>
    <dbReference type="NCBI Taxonomy" id="994086"/>
    <lineage>
        <taxon>Eukaryota</taxon>
        <taxon>Fungi</taxon>
        <taxon>Dikarya</taxon>
        <taxon>Basidiomycota</taxon>
        <taxon>Agaricomycotina</taxon>
        <taxon>Agaricomycetes</taxon>
        <taxon>Agaricomycetidae</taxon>
        <taxon>Boletales</taxon>
        <taxon>Boletales incertae sedis</taxon>
        <taxon>Leucogyrophana</taxon>
    </lineage>
</organism>
<dbReference type="PANTHER" id="PTHR10039:SF16">
    <property type="entry name" value="GPI INOSITOL-DEACYLASE"/>
    <property type="match status" value="1"/>
</dbReference>
<feature type="repeat" description="ANK" evidence="2">
    <location>
        <begin position="1053"/>
        <end position="1079"/>
    </location>
</feature>
<dbReference type="InterPro" id="IPR036770">
    <property type="entry name" value="Ankyrin_rpt-contain_sf"/>
</dbReference>
<dbReference type="PROSITE" id="PS50088">
    <property type="entry name" value="ANK_REPEAT"/>
    <property type="match status" value="3"/>
</dbReference>
<keyword evidence="6" id="KW-1185">Reference proteome</keyword>
<dbReference type="EMBL" id="KN839850">
    <property type="protein sequence ID" value="KIJ63611.1"/>
    <property type="molecule type" value="Genomic_DNA"/>
</dbReference>
<feature type="repeat" description="ANK" evidence="2">
    <location>
        <begin position="948"/>
        <end position="977"/>
    </location>
</feature>
<evidence type="ECO:0000256" key="1">
    <source>
        <dbReference type="ARBA" id="ARBA00022737"/>
    </source>
</evidence>
<evidence type="ECO:0000313" key="5">
    <source>
        <dbReference type="EMBL" id="KIJ63611.1"/>
    </source>
</evidence>
<dbReference type="InterPro" id="IPR002110">
    <property type="entry name" value="Ankyrin_rpt"/>
</dbReference>